<keyword evidence="1" id="KW-0472">Membrane</keyword>
<evidence type="ECO:0000313" key="3">
    <source>
        <dbReference type="Proteomes" id="UP001560685"/>
    </source>
</evidence>
<proteinExistence type="predicted"/>
<accession>A0ABV3Z7A2</accession>
<reference evidence="2 3" key="1">
    <citation type="submission" date="2024-05" db="EMBL/GenBank/DDBJ databases">
        <title>Three bacterial strains, DH-69, EH-24, and ECK-19 isolated from coastal sediments.</title>
        <authorList>
            <person name="Ye Y.-Q."/>
            <person name="Du Z.-J."/>
        </authorList>
    </citation>
    <scope>NUCLEOTIDE SEQUENCE [LARGE SCALE GENOMIC DNA]</scope>
    <source>
        <strain evidence="2 3">ECK-19</strain>
    </source>
</reference>
<comment type="caution">
    <text evidence="2">The sequence shown here is derived from an EMBL/GenBank/DDBJ whole genome shotgun (WGS) entry which is preliminary data.</text>
</comment>
<dbReference type="InterPro" id="IPR021265">
    <property type="entry name" value="DUF2842"/>
</dbReference>
<keyword evidence="1" id="KW-0812">Transmembrane</keyword>
<evidence type="ECO:0000256" key="1">
    <source>
        <dbReference type="SAM" id="Phobius"/>
    </source>
</evidence>
<dbReference type="Proteomes" id="UP001560685">
    <property type="component" value="Unassembled WGS sequence"/>
</dbReference>
<organism evidence="2 3">
    <name type="scientific">Hyphococcus lacteus</name>
    <dbReference type="NCBI Taxonomy" id="3143536"/>
    <lineage>
        <taxon>Bacteria</taxon>
        <taxon>Pseudomonadati</taxon>
        <taxon>Pseudomonadota</taxon>
        <taxon>Alphaproteobacteria</taxon>
        <taxon>Parvularculales</taxon>
        <taxon>Parvularculaceae</taxon>
        <taxon>Hyphococcus</taxon>
    </lineage>
</organism>
<sequence>MPPRYKKLIGFSLFLPTLLLYFFAAAALGERLPHNQLLLVPYYIVAGVAWAFPTKYLLQWMNAPAKQR</sequence>
<keyword evidence="1" id="KW-1133">Transmembrane helix</keyword>
<feature type="transmembrane region" description="Helical" evidence="1">
    <location>
        <begin position="39"/>
        <end position="58"/>
    </location>
</feature>
<dbReference type="RefSeq" id="WP_369313912.1">
    <property type="nucleotide sequence ID" value="NZ_JBEHZE010000001.1"/>
</dbReference>
<name>A0ABV3Z7A2_9PROT</name>
<keyword evidence="3" id="KW-1185">Reference proteome</keyword>
<gene>
    <name evidence="2" type="ORF">ABFZ84_10175</name>
</gene>
<dbReference type="Pfam" id="PF11003">
    <property type="entry name" value="DUF2842"/>
    <property type="match status" value="1"/>
</dbReference>
<protein>
    <submittedName>
        <fullName evidence="2">DUF2842 domain-containing protein</fullName>
    </submittedName>
</protein>
<evidence type="ECO:0000313" key="2">
    <source>
        <dbReference type="EMBL" id="MEX6633914.1"/>
    </source>
</evidence>
<dbReference type="EMBL" id="JBEHZE010000001">
    <property type="protein sequence ID" value="MEX6633914.1"/>
    <property type="molecule type" value="Genomic_DNA"/>
</dbReference>